<sequence>MDVFALSEAVRERKVSPVELVAQTLAAIESKNDQLNAYITICAEDARKEAAQAEADIMRGEWRGMWHGIPVAVKDMILTAGVRTTLGSKVFERFVPEQDATVVRKWKEAGAIVLGKTNTHEFAYGPTGDKSNFGPSRNPHNPQKITGGSSSGSGAAVAANLAYAALGTDTGGSVRIPAAACGIVGMKPTFGLVSKYGAFDLGYTLDHVGPMTQSVRDNAGLLNLLAGYDHNDPYSLSWPEEDYARLLGTAIRGKVIGVPHWYYQHVEGEIVQALQQVMEVYRELGAEVREVELSMMDELVEAQRITVQAEASAVHEKTLRDYAADLDQEVCERLLDSKEVRGYQYVQVQQRRGRLTASYNEVFAGVDVLLTPTLPILPTDIGQRTVMIGDYQDGVRPALLRLTAPTNFTGNPSLSVPCGFSKDGLPIGFQLIGKHGEEAKLYQFGYAYEQETRS</sequence>
<feature type="domain" description="Amidase" evidence="2">
    <location>
        <begin position="19"/>
        <end position="441"/>
    </location>
</feature>
<dbReference type="RefSeq" id="WP_003390043.1">
    <property type="nucleotide sequence ID" value="NZ_APBN01000009.1"/>
</dbReference>
<dbReference type="OrthoDB" id="9811471at2"/>
<name>M8DW42_9BACL</name>
<evidence type="ECO:0000313" key="3">
    <source>
        <dbReference type="EMBL" id="EMT51216.1"/>
    </source>
</evidence>
<feature type="region of interest" description="Disordered" evidence="1">
    <location>
        <begin position="124"/>
        <end position="151"/>
    </location>
</feature>
<evidence type="ECO:0000256" key="1">
    <source>
        <dbReference type="SAM" id="MobiDB-lite"/>
    </source>
</evidence>
<dbReference type="InterPro" id="IPR020556">
    <property type="entry name" value="Amidase_CS"/>
</dbReference>
<dbReference type="PANTHER" id="PTHR11895">
    <property type="entry name" value="TRANSAMIDASE"/>
    <property type="match status" value="1"/>
</dbReference>
<accession>M8DW42</accession>
<keyword evidence="3" id="KW-0808">Transferase</keyword>
<reference evidence="3 4" key="1">
    <citation type="submission" date="2013-03" db="EMBL/GenBank/DDBJ databases">
        <title>Assembly of a new bacterial strain Brevibacillus borstelensis AK1.</title>
        <authorList>
            <person name="Rajan I."/>
            <person name="PoliReddy D."/>
            <person name="Sugumar T."/>
            <person name="Rathinam K."/>
            <person name="Alqarawi S."/>
            <person name="Khalil A.B."/>
            <person name="Sivakumar N."/>
        </authorList>
    </citation>
    <scope>NUCLEOTIDE SEQUENCE [LARGE SCALE GENOMIC DNA]</scope>
    <source>
        <strain evidence="3 4">AK1</strain>
    </source>
</reference>
<comment type="caution">
    <text evidence="3">The sequence shown here is derived from an EMBL/GenBank/DDBJ whole genome shotgun (WGS) entry which is preliminary data.</text>
</comment>
<dbReference type="AlphaFoldDB" id="M8DW42"/>
<dbReference type="EMBL" id="APBN01000009">
    <property type="protein sequence ID" value="EMT51216.1"/>
    <property type="molecule type" value="Genomic_DNA"/>
</dbReference>
<dbReference type="PANTHER" id="PTHR11895:SF176">
    <property type="entry name" value="AMIDASE AMID-RELATED"/>
    <property type="match status" value="1"/>
</dbReference>
<protein>
    <submittedName>
        <fullName evidence="3">Glutamyl-tRNA(Gln) amidotransferase subunit A</fullName>
    </submittedName>
</protein>
<evidence type="ECO:0000313" key="4">
    <source>
        <dbReference type="Proteomes" id="UP000012081"/>
    </source>
</evidence>
<evidence type="ECO:0000259" key="2">
    <source>
        <dbReference type="Pfam" id="PF01425"/>
    </source>
</evidence>
<dbReference type="InterPro" id="IPR000120">
    <property type="entry name" value="Amidase"/>
</dbReference>
<dbReference type="Gene3D" id="3.90.1300.10">
    <property type="entry name" value="Amidase signature (AS) domain"/>
    <property type="match status" value="1"/>
</dbReference>
<dbReference type="InterPro" id="IPR023631">
    <property type="entry name" value="Amidase_dom"/>
</dbReference>
<dbReference type="InterPro" id="IPR036928">
    <property type="entry name" value="AS_sf"/>
</dbReference>
<gene>
    <name evidence="3" type="ORF">I532_18387</name>
</gene>
<dbReference type="PROSITE" id="PS00571">
    <property type="entry name" value="AMIDASES"/>
    <property type="match status" value="1"/>
</dbReference>
<dbReference type="SUPFAM" id="SSF75304">
    <property type="entry name" value="Amidase signature (AS) enzymes"/>
    <property type="match status" value="1"/>
</dbReference>
<organism evidence="3 4">
    <name type="scientific">Brevibacillus borstelensis AK1</name>
    <dbReference type="NCBI Taxonomy" id="1300222"/>
    <lineage>
        <taxon>Bacteria</taxon>
        <taxon>Bacillati</taxon>
        <taxon>Bacillota</taxon>
        <taxon>Bacilli</taxon>
        <taxon>Bacillales</taxon>
        <taxon>Paenibacillaceae</taxon>
        <taxon>Brevibacillus</taxon>
    </lineage>
</organism>
<dbReference type="GO" id="GO:0016740">
    <property type="term" value="F:transferase activity"/>
    <property type="evidence" value="ECO:0007669"/>
    <property type="project" value="UniProtKB-KW"/>
</dbReference>
<dbReference type="STRING" id="1300222.I532_18387"/>
<feature type="compositionally biased region" description="Polar residues" evidence="1">
    <location>
        <begin position="129"/>
        <end position="146"/>
    </location>
</feature>
<dbReference type="PATRIC" id="fig|1300222.3.peg.3857"/>
<proteinExistence type="predicted"/>
<dbReference type="Pfam" id="PF01425">
    <property type="entry name" value="Amidase"/>
    <property type="match status" value="1"/>
</dbReference>
<dbReference type="Proteomes" id="UP000012081">
    <property type="component" value="Unassembled WGS sequence"/>
</dbReference>
<keyword evidence="4" id="KW-1185">Reference proteome</keyword>